<dbReference type="AlphaFoldDB" id="A0A9X9XG28"/>
<keyword evidence="3" id="KW-1185">Reference proteome</keyword>
<evidence type="ECO:0000259" key="1">
    <source>
        <dbReference type="PROSITE" id="PS50206"/>
    </source>
</evidence>
<evidence type="ECO:0000313" key="2">
    <source>
        <dbReference type="EMBL" id="MBR0682664.1"/>
    </source>
</evidence>
<proteinExistence type="predicted"/>
<dbReference type="PANTHER" id="PTHR43031">
    <property type="entry name" value="FAD-DEPENDENT OXIDOREDUCTASE"/>
    <property type="match status" value="1"/>
</dbReference>
<dbReference type="PROSITE" id="PS50206">
    <property type="entry name" value="RHODANESE_3"/>
    <property type="match status" value="1"/>
</dbReference>
<evidence type="ECO:0000313" key="3">
    <source>
        <dbReference type="Proteomes" id="UP001138709"/>
    </source>
</evidence>
<dbReference type="InterPro" id="IPR036873">
    <property type="entry name" value="Rhodanese-like_dom_sf"/>
</dbReference>
<dbReference type="SUPFAM" id="SSF52821">
    <property type="entry name" value="Rhodanese/Cell cycle control phosphatase"/>
    <property type="match status" value="1"/>
</dbReference>
<sequence length="152" mass="16412">MSATVKKDLAEAREVCPTTSRRLLAEGALLVDVREPAEVDQLAFADCEQLRIPLSELERRWAEIPRDRDVILACAVGQRSLKATYWLMYQGYERVMNMQYGMQRWAACGFPVTGQAEGAPMVAGSCCDSAEPAAEGSACCDAAKAPASGCCG</sequence>
<comment type="caution">
    <text evidence="2">The sequence shown here is derived from an EMBL/GenBank/DDBJ whole genome shotgun (WGS) entry which is preliminary data.</text>
</comment>
<reference evidence="2" key="1">
    <citation type="submission" date="2020-01" db="EMBL/GenBank/DDBJ databases">
        <authorList>
            <person name="Rat A."/>
        </authorList>
    </citation>
    <scope>NUCLEOTIDE SEQUENCE</scope>
    <source>
        <strain evidence="2">LMG 31228</strain>
    </source>
</reference>
<organism evidence="2 3">
    <name type="scientific">Neoroseomonas eburnea</name>
    <dbReference type="NCBI Taxonomy" id="1346889"/>
    <lineage>
        <taxon>Bacteria</taxon>
        <taxon>Pseudomonadati</taxon>
        <taxon>Pseudomonadota</taxon>
        <taxon>Alphaproteobacteria</taxon>
        <taxon>Acetobacterales</taxon>
        <taxon>Acetobacteraceae</taxon>
        <taxon>Neoroseomonas</taxon>
    </lineage>
</organism>
<dbReference type="RefSeq" id="WP_211848198.1">
    <property type="nucleotide sequence ID" value="NZ_JAAEDL010000021.1"/>
</dbReference>
<dbReference type="InterPro" id="IPR001763">
    <property type="entry name" value="Rhodanese-like_dom"/>
</dbReference>
<dbReference type="Gene3D" id="3.40.250.10">
    <property type="entry name" value="Rhodanese-like domain"/>
    <property type="match status" value="1"/>
</dbReference>
<dbReference type="Proteomes" id="UP001138709">
    <property type="component" value="Unassembled WGS sequence"/>
</dbReference>
<dbReference type="EMBL" id="JAAEDL010000021">
    <property type="protein sequence ID" value="MBR0682664.1"/>
    <property type="molecule type" value="Genomic_DNA"/>
</dbReference>
<gene>
    <name evidence="2" type="ORF">GXW74_19385</name>
</gene>
<protein>
    <submittedName>
        <fullName evidence="2">Rhodanese-like domain-containing protein</fullName>
    </submittedName>
</protein>
<dbReference type="SMART" id="SM00450">
    <property type="entry name" value="RHOD"/>
    <property type="match status" value="1"/>
</dbReference>
<feature type="domain" description="Rhodanese" evidence="1">
    <location>
        <begin position="24"/>
        <end position="114"/>
    </location>
</feature>
<dbReference type="Pfam" id="PF00581">
    <property type="entry name" value="Rhodanese"/>
    <property type="match status" value="1"/>
</dbReference>
<name>A0A9X9XG28_9PROT</name>
<dbReference type="PANTHER" id="PTHR43031:SF16">
    <property type="entry name" value="OXIDOREDUCTASE"/>
    <property type="match status" value="1"/>
</dbReference>
<dbReference type="CDD" id="cd00158">
    <property type="entry name" value="RHOD"/>
    <property type="match status" value="1"/>
</dbReference>
<reference evidence="2" key="2">
    <citation type="journal article" date="2021" name="Syst. Appl. Microbiol.">
        <title>Roseomonas hellenica sp. nov., isolated from roots of wild-growing Alkanna tinctoria.</title>
        <authorList>
            <person name="Rat A."/>
            <person name="Naranjo H.D."/>
            <person name="Lebbe L."/>
            <person name="Cnockaert M."/>
            <person name="Krigas N."/>
            <person name="Grigoriadou K."/>
            <person name="Maloupa E."/>
            <person name="Willems A."/>
        </authorList>
    </citation>
    <scope>NUCLEOTIDE SEQUENCE</scope>
    <source>
        <strain evidence="2">LMG 31228</strain>
    </source>
</reference>
<accession>A0A9X9XG28</accession>
<dbReference type="InterPro" id="IPR050229">
    <property type="entry name" value="GlpE_sulfurtransferase"/>
</dbReference>